<reference evidence="1" key="1">
    <citation type="submission" date="2021-06" db="EMBL/GenBank/DDBJ databases">
        <authorList>
            <person name="Kallberg Y."/>
            <person name="Tangrot J."/>
            <person name="Rosling A."/>
        </authorList>
    </citation>
    <scope>NUCLEOTIDE SEQUENCE</scope>
    <source>
        <strain evidence="1">MA453B</strain>
    </source>
</reference>
<gene>
    <name evidence="1" type="ORF">DERYTH_LOCUS11184</name>
</gene>
<dbReference type="OrthoDB" id="2419864at2759"/>
<dbReference type="AlphaFoldDB" id="A0A9N9EAP5"/>
<protein>
    <submittedName>
        <fullName evidence="1">5431_t:CDS:1</fullName>
    </submittedName>
</protein>
<sequence length="700" mass="79401">MAFFYPSDRNEYNSAIMAIAIFLLIILQTGFAQTIISYSNFTYTETFSRPNVTESPPHVLDIKHYADGTDTAVIRIGRINYYDGANTCLEQMLLLRILQTNGSVTEINYNNTDKIQEINYCYVNSNLGVKTPISIYPLFDKYILVTYTYATNVSDNTTFMDSGMVIDWSGNVISTIEFGPSYLFPNSSIWTPNEYFVNNIDPRKGFFRLSAVRGTNNFEWRQYGYNGSFNLLQNDTFLTDSTNITNFQVTVLQSLDNGYYIVYAETGSQDSGLYAVKLNYNKTTAAKFLLYQFAPNITLISIFCSIDYVYVGHSCYATMVNMTTSTNTTMATTEKIRFLSDGALLAENQIIPYEYSSNIRNLPLGGYVIISRRPFESIIEFNFSLYNEKNQLFNYEFPPNPIISNSLGVFDILHNNTMLVAQNESSTTWNLLSIQLPSLSFRNDSNLPLYVNATYPQNGSNNLTVNYNNTINITFQDPVSFANGKLYIYQPSSQGNILRQFVDSKTCTQCTALGNVVTLNVYYSTFDEPNGKYFIQMDYNFVQNSMYNEAILGIDQYVWTFQTANTDISQGSIDSGDIWGSLRLNKDGTQHFQELNNSEKSNFISTLINELTVMVPTENGRLSSNGHYQFNDNSKSNILISLSINRAKNGEKMLNTQLAKNLNQLIINGEHTCISTGTTTIYLDYNNGFQQTSKNLYIYN</sequence>
<name>A0A9N9EAP5_9GLOM</name>
<accession>A0A9N9EAP5</accession>
<dbReference type="Proteomes" id="UP000789405">
    <property type="component" value="Unassembled WGS sequence"/>
</dbReference>
<dbReference type="EMBL" id="CAJVPY010006817">
    <property type="protein sequence ID" value="CAG8669951.1"/>
    <property type="molecule type" value="Genomic_DNA"/>
</dbReference>
<evidence type="ECO:0000313" key="2">
    <source>
        <dbReference type="Proteomes" id="UP000789405"/>
    </source>
</evidence>
<organism evidence="1 2">
    <name type="scientific">Dentiscutata erythropus</name>
    <dbReference type="NCBI Taxonomy" id="1348616"/>
    <lineage>
        <taxon>Eukaryota</taxon>
        <taxon>Fungi</taxon>
        <taxon>Fungi incertae sedis</taxon>
        <taxon>Mucoromycota</taxon>
        <taxon>Glomeromycotina</taxon>
        <taxon>Glomeromycetes</taxon>
        <taxon>Diversisporales</taxon>
        <taxon>Gigasporaceae</taxon>
        <taxon>Dentiscutata</taxon>
    </lineage>
</organism>
<proteinExistence type="predicted"/>
<comment type="caution">
    <text evidence="1">The sequence shown here is derived from an EMBL/GenBank/DDBJ whole genome shotgun (WGS) entry which is preliminary data.</text>
</comment>
<evidence type="ECO:0000313" key="1">
    <source>
        <dbReference type="EMBL" id="CAG8669951.1"/>
    </source>
</evidence>
<keyword evidence="2" id="KW-1185">Reference proteome</keyword>